<dbReference type="PANTHER" id="PTHR48027">
    <property type="entry name" value="HETEROGENEOUS NUCLEAR RIBONUCLEOPROTEIN 87F-RELATED"/>
    <property type="match status" value="1"/>
</dbReference>
<dbReference type="AlphaFoldDB" id="A0A1V9FFC7"/>
<evidence type="ECO:0000256" key="1">
    <source>
        <dbReference type="ARBA" id="ARBA00022884"/>
    </source>
</evidence>
<evidence type="ECO:0000313" key="4">
    <source>
        <dbReference type="EMBL" id="OQP56926.1"/>
    </source>
</evidence>
<feature type="compositionally biased region" description="Gly residues" evidence="2">
    <location>
        <begin position="85"/>
        <end position="119"/>
    </location>
</feature>
<dbReference type="CDD" id="cd21608">
    <property type="entry name" value="RRM2_NsCP33_like"/>
    <property type="match status" value="1"/>
</dbReference>
<dbReference type="RefSeq" id="WP_081155890.1">
    <property type="nucleotide sequence ID" value="NZ_LVYD01000124.1"/>
</dbReference>
<dbReference type="STRING" id="1703345.A3860_10135"/>
<dbReference type="OrthoDB" id="9798855at2"/>
<sequence length="119" mass="12251">MNLYVSNLGFHVNDDDLMNLFSAYGTVTSAKVITDRETGKSRGFGFVEMPVDEEAKKAISGLEGKEVEGRNISVSVARPKTENRGFGGGGGGSRGGYGGGGGNRGGGNRGGYGGGGNRW</sequence>
<evidence type="ECO:0000313" key="5">
    <source>
        <dbReference type="Proteomes" id="UP000192796"/>
    </source>
</evidence>
<feature type="domain" description="RRM" evidence="3">
    <location>
        <begin position="1"/>
        <end position="79"/>
    </location>
</feature>
<reference evidence="4 5" key="1">
    <citation type="submission" date="2016-03" db="EMBL/GenBank/DDBJ databases">
        <title>Niastella vici sp. nov., isolated from farmland soil.</title>
        <authorList>
            <person name="Chen L."/>
            <person name="Wang D."/>
            <person name="Yang S."/>
            <person name="Wang G."/>
        </authorList>
    </citation>
    <scope>NUCLEOTIDE SEQUENCE [LARGE SCALE GENOMIC DNA]</scope>
    <source>
        <strain evidence="4 5">DJ57</strain>
    </source>
</reference>
<dbReference type="Gene3D" id="3.30.70.330">
    <property type="match status" value="1"/>
</dbReference>
<dbReference type="Proteomes" id="UP000192796">
    <property type="component" value="Unassembled WGS sequence"/>
</dbReference>
<evidence type="ECO:0000259" key="3">
    <source>
        <dbReference type="PROSITE" id="PS50102"/>
    </source>
</evidence>
<comment type="caution">
    <text evidence="4">The sequence shown here is derived from an EMBL/GenBank/DDBJ whole genome shotgun (WGS) entry which is preliminary data.</text>
</comment>
<organism evidence="4 5">
    <name type="scientific">Niastella vici</name>
    <dbReference type="NCBI Taxonomy" id="1703345"/>
    <lineage>
        <taxon>Bacteria</taxon>
        <taxon>Pseudomonadati</taxon>
        <taxon>Bacteroidota</taxon>
        <taxon>Chitinophagia</taxon>
        <taxon>Chitinophagales</taxon>
        <taxon>Chitinophagaceae</taxon>
        <taxon>Niastella</taxon>
    </lineage>
</organism>
<name>A0A1V9FFC7_9BACT</name>
<dbReference type="InterPro" id="IPR012677">
    <property type="entry name" value="Nucleotide-bd_a/b_plait_sf"/>
</dbReference>
<dbReference type="GO" id="GO:0003723">
    <property type="term" value="F:RNA binding"/>
    <property type="evidence" value="ECO:0007669"/>
    <property type="project" value="UniProtKB-KW"/>
</dbReference>
<dbReference type="Pfam" id="PF00076">
    <property type="entry name" value="RRM_1"/>
    <property type="match status" value="1"/>
</dbReference>
<dbReference type="InterPro" id="IPR052462">
    <property type="entry name" value="SLIRP/GR-RBP-like"/>
</dbReference>
<proteinExistence type="predicted"/>
<dbReference type="InterPro" id="IPR048289">
    <property type="entry name" value="RRM2_NsCP33-like"/>
</dbReference>
<dbReference type="SUPFAM" id="SSF54928">
    <property type="entry name" value="RNA-binding domain, RBD"/>
    <property type="match status" value="1"/>
</dbReference>
<feature type="region of interest" description="Disordered" evidence="2">
    <location>
        <begin position="76"/>
        <end position="119"/>
    </location>
</feature>
<dbReference type="SMART" id="SM00360">
    <property type="entry name" value="RRM"/>
    <property type="match status" value="1"/>
</dbReference>
<gene>
    <name evidence="4" type="ORF">A3860_10135</name>
</gene>
<dbReference type="EMBL" id="LVYD01000124">
    <property type="protein sequence ID" value="OQP56926.1"/>
    <property type="molecule type" value="Genomic_DNA"/>
</dbReference>
<accession>A0A1V9FFC7</accession>
<dbReference type="InterPro" id="IPR035979">
    <property type="entry name" value="RBD_domain_sf"/>
</dbReference>
<dbReference type="PROSITE" id="PS50102">
    <property type="entry name" value="RRM"/>
    <property type="match status" value="1"/>
</dbReference>
<keyword evidence="5" id="KW-1185">Reference proteome</keyword>
<dbReference type="InterPro" id="IPR000504">
    <property type="entry name" value="RRM_dom"/>
</dbReference>
<evidence type="ECO:0000256" key="2">
    <source>
        <dbReference type="SAM" id="MobiDB-lite"/>
    </source>
</evidence>
<protein>
    <submittedName>
        <fullName evidence="4">RNA-binding protein</fullName>
    </submittedName>
</protein>
<keyword evidence="1" id="KW-0694">RNA-binding</keyword>